<keyword evidence="1" id="KW-0175">Coiled coil</keyword>
<dbReference type="OrthoDB" id="10072101at2759"/>
<evidence type="ECO:0000256" key="1">
    <source>
        <dbReference type="SAM" id="Coils"/>
    </source>
</evidence>
<feature type="compositionally biased region" description="Basic and acidic residues" evidence="2">
    <location>
        <begin position="2548"/>
        <end position="2563"/>
    </location>
</feature>
<evidence type="ECO:0000259" key="3">
    <source>
        <dbReference type="PROSITE" id="PS50222"/>
    </source>
</evidence>
<dbReference type="OMA" id="MGDAEWA"/>
<feature type="region of interest" description="Disordered" evidence="2">
    <location>
        <begin position="2001"/>
        <end position="2025"/>
    </location>
</feature>
<gene>
    <name evidence="4" type="ORF">TRIADDRAFT_52404</name>
</gene>
<feature type="compositionally biased region" description="Basic and acidic residues" evidence="2">
    <location>
        <begin position="2007"/>
        <end position="2017"/>
    </location>
</feature>
<dbReference type="InParanoid" id="B3RIA4"/>
<feature type="coiled-coil region" evidence="1">
    <location>
        <begin position="1658"/>
        <end position="1714"/>
    </location>
</feature>
<dbReference type="GO" id="GO:0005509">
    <property type="term" value="F:calcium ion binding"/>
    <property type="evidence" value="ECO:0007669"/>
    <property type="project" value="InterPro"/>
</dbReference>
<dbReference type="CTD" id="6749402"/>
<dbReference type="PhylomeDB" id="B3RIA4"/>
<keyword evidence="5" id="KW-1185">Reference proteome</keyword>
<sequence length="2788" mass="324241">MVKGVNVEAVLDALDSNFTGLIDKEQIQVFYESYYNSRIDLRIIELAILSVCSDNSSGKCTREKFVDVIAEINKRKTLEEQLHWDFKSLDRDGDWLITVQDAYLLLQSYCGKKFSMTHWKNFVHARRFSETKVCYEEIRTFMNSIPTEDLNTEEEVEKEGTLLSQMALNNELTFYREIKTFEENKIDNRAEKAIRNRNERLTKTAKRYLKILNTRGIEAMLYDKGYSSSEEDELVTVTARNRISTKDLFDILNRKYECIRESTICDMIRRHVGEGMWMSLNVPDKKRRVKNLGKLEQQLRKSGFLDEIINLDGAQQRSPHDLISLIGEPIFAVEIHLSEELQKRNKLRESGLSTEEIDRQLLIKAVKKYDNTSCSYSQILNDLAARQNAETDFLWSDLRSVEPQFLKTANDRLKQYLKFVRQLCRARLDLRFHSVSLSVGLVLDQIRQEKLAHERLSERRRGDTPTMSQIDEVDMNLYDEYGVVDLLEATVRTLEQKQAHERNKFIEMLQGSESLSVRSNVRKMNIEERQNQYSLLKIKRRKWRESSEEERIARKTQNHQILQEATAIYYENARDIKANDREVDVAVAMLAELQCMQDQECERFLTDVAEKSNQELIDIRNEFLSARQEDLLDNVSSLVLKTDVVRTKEEVELVKALEEKYDMLKEKLILDALKTQMGDAEWAKLSERERQARLMKLKLEERKLRNEGKFDEVARLLGESIKNHEQLNQLMGHNRAMYDQQLKDRLARRKQLIIEGNDLDKIEMEEGELPEDNQVHSNVNLLDDLEARFNAEKEALLAMLHGAEGQAMSERERQAELLRLRLETRKGQMEDRFDTAAMMLGLAERNQAAANERLQGDRKRQEKLALERLAERKARNGKKIIIDEELEPEEGDIVGWRDSVLKEMEKKHCMERELLLQLMQDEESGESSLNTLKIAAVKMEESKRQECLVELRGNYDAIVRANERITKIRKFFIVDREEILNILQEAALVKYASRKMKMEFENGTLVDDNTVYASIMADLQINHSKESEEMSSRIMQSSMEELIQQRAKQIEARQDRTAENVANIITKYEGAADDDYIISALEKKYESLKDKLLEEVLIQQFGDDSWTTLSEKDRQQRLVQLKFEEKKLVREGRYDDAAALLGDGFAIESNLKKLMGESRPSYESQLKERLEKRRLRMLQGQDKEDNSESELEETFNEEKSCTKELLLDLDNRLKEEKEALSDRLRGADNYVLTERERQVELVRLRRESRMAQQEHDFDAAAIQLGLLERSQATTVDRLKYDRYRQERLAEKRLKGKVYTRSTLPARKMQEVEISDPKYTDLVQMQNTLISATEIKHIEERKFFVDLLSKERESVIIEMIEIMSEDERECKLQDLLIRLDTISPDEEGEQGIYWNILAEAAVIKIECRKSTLIGERKIASITNDDVIVSLLADLNEIQQTEIDKIISQLARKNESEIKSIHEKQLQRLKEMTYQNVNSVLFNAEPSKFAGESQITEALNGKYDALRDKLLAEALAKQLGDAQWKKLSEQERQLRLMKLKRQERKLRQENRYDELANILELNAEAESNVQGLLMDSKLKHEQRLQERLKKRKQRLSEGMSESEVDKLEKKEDEEYNRKLKLQNEDKSIVGLLRNLKDCYEDDKAALMAGLSNAEGQMLSEKERQMQLARLKREQRRARQEDQFDAALLALTLAQSQNEAANKAEQLNRQRQEHLARERLAARKKKLRSNSTSTQKMTVDTESLGSLQEAILQNIDIKHNVERDVLIRILNKIESHGFENLQAKALSAEGRNQRLTLLMQIWQKMFMSASDSLKAGEEQDSIFNEAAGLRLVNDYHRASSEGGSKLDYRDICVSILADLQQRQDGEVQNLSKEIDSQNLPNLKKLYGAYSMAIKGGWFDDIASVLFGAVMKESAKSTELNDEALVNALEEKYDTFRDKLLMEVLKAQAGGEAAWMKLSEKERNEQLVKLKIEEKKLRESGRLEEAAALSIKGLSKETLASFGSTFGLPREPSKRKDHDRLNSNLDTLEEENEDRSYLKDFPIDETITKNAIINLQANFDNEKEALLSSLRSANNKYQSEKDRQLMLAKIRRQQKKVAREDKFESAALVFSIAASQEAAREESFKKSRARQEELARGRLAQRRLLLKQKKGSVVDDVKVVEANLKQEAESDERDEVLHLSRMKQGGLLSSHEVVLSELEKKHATEQELLFQILGEIESDLSIMEPYSLMSQLDRDQRMSDLRVLRTEWKEQSMEAAFDEVPEEIILNICNRVNELVKVSSKTPEEMQEEISVALLTDLQEKQTAENSAVERHLVDKDEAFLNRFATEQKISRREGWYDNLVKVVLSPSVISADDDIDDTDEQETQIAQQEIQNHLLKLNENFETDKDALMKVLASQVYRRVLEKRRLRKEHKQRQQKAKDANETVPPDIDLSDDDEEIVAELDKKTEVCERSRALQSEEDLVAALSLLEAMHQAQRTTLNSELERQKTLARKKLEEKRYKRQLKDYEDEVANSMIAMAEKTQLTLMNSSKNEKNRQKDILRNRLAAKKERKRTLEQKQKEILEKSKQDAIQAKKSRRRSQQMQLPADIGLRRERTVVDVDVSEEKKKELLDKIQHNTDNLQKRRLSEKLRQQNQLKAKLESMRAKRVGEANALLGMGERQKTIVMEERERQKTVLQERIARVRYERTQTSMTIREDNPDAESRSFDQLLGSDENLDLNNDERMERAAQRMQESFIQKHTEQTEAESKPIFKRASVILEKRTLEQKLKDRIASRKLQRKQKEVSEVAEVAESE</sequence>
<feature type="coiled-coil region" evidence="1">
    <location>
        <begin position="609"/>
        <end position="667"/>
    </location>
</feature>
<dbReference type="PROSITE" id="PS00036">
    <property type="entry name" value="BZIP_BASIC"/>
    <property type="match status" value="1"/>
</dbReference>
<dbReference type="GeneID" id="6749402"/>
<dbReference type="InterPro" id="IPR002048">
    <property type="entry name" value="EF_hand_dom"/>
</dbReference>
<dbReference type="Proteomes" id="UP000009022">
    <property type="component" value="Unassembled WGS sequence"/>
</dbReference>
<protein>
    <recommendedName>
        <fullName evidence="3">EF-hand domain-containing protein</fullName>
    </recommendedName>
</protein>
<feature type="compositionally biased region" description="Basic and acidic residues" evidence="2">
    <location>
        <begin position="2526"/>
        <end position="2537"/>
    </location>
</feature>
<evidence type="ECO:0000313" key="4">
    <source>
        <dbReference type="EMBL" id="EDV29717.1"/>
    </source>
</evidence>
<dbReference type="STRING" id="10228.B3RIA4"/>
<dbReference type="RefSeq" id="XP_002108919.1">
    <property type="nucleotide sequence ID" value="XM_002108883.1"/>
</dbReference>
<proteinExistence type="predicted"/>
<feature type="domain" description="EF-hand" evidence="3">
    <location>
        <begin position="77"/>
        <end position="112"/>
    </location>
</feature>
<dbReference type="EMBL" id="DS985241">
    <property type="protein sequence ID" value="EDV29717.1"/>
    <property type="molecule type" value="Genomic_DNA"/>
</dbReference>
<dbReference type="Gene3D" id="1.10.238.10">
    <property type="entry name" value="EF-hand"/>
    <property type="match status" value="1"/>
</dbReference>
<organism evidence="4 5">
    <name type="scientific">Trichoplax adhaerens</name>
    <name type="common">Trichoplax reptans</name>
    <dbReference type="NCBI Taxonomy" id="10228"/>
    <lineage>
        <taxon>Eukaryota</taxon>
        <taxon>Metazoa</taxon>
        <taxon>Placozoa</taxon>
        <taxon>Uniplacotomia</taxon>
        <taxon>Trichoplacea</taxon>
        <taxon>Trichoplacidae</taxon>
        <taxon>Trichoplax</taxon>
    </lineage>
</organism>
<evidence type="ECO:0000313" key="5">
    <source>
        <dbReference type="Proteomes" id="UP000009022"/>
    </source>
</evidence>
<dbReference type="eggNOG" id="ENOG502QXUU">
    <property type="taxonomic scope" value="Eukaryota"/>
</dbReference>
<dbReference type="InterPro" id="IPR011992">
    <property type="entry name" value="EF-hand-dom_pair"/>
</dbReference>
<dbReference type="KEGG" id="tad:TRIADDRAFT_52404"/>
<feature type="coiled-coil region" evidence="1">
    <location>
        <begin position="2599"/>
        <end position="2681"/>
    </location>
</feature>
<name>B3RIA4_TRIAD</name>
<dbReference type="InterPro" id="IPR004827">
    <property type="entry name" value="bZIP"/>
</dbReference>
<dbReference type="SUPFAM" id="SSF47473">
    <property type="entry name" value="EF-hand"/>
    <property type="match status" value="1"/>
</dbReference>
<feature type="region of interest" description="Disordered" evidence="2">
    <location>
        <begin position="2404"/>
        <end position="2427"/>
    </location>
</feature>
<dbReference type="PROSITE" id="PS50222">
    <property type="entry name" value="EF_HAND_2"/>
    <property type="match status" value="1"/>
</dbReference>
<accession>B3RIA4</accession>
<evidence type="ECO:0000256" key="2">
    <source>
        <dbReference type="SAM" id="MobiDB-lite"/>
    </source>
</evidence>
<reference evidence="4 5" key="1">
    <citation type="journal article" date="2008" name="Nature">
        <title>The Trichoplax genome and the nature of placozoans.</title>
        <authorList>
            <person name="Srivastava M."/>
            <person name="Begovic E."/>
            <person name="Chapman J."/>
            <person name="Putnam N.H."/>
            <person name="Hellsten U."/>
            <person name="Kawashima T."/>
            <person name="Kuo A."/>
            <person name="Mitros T."/>
            <person name="Salamov A."/>
            <person name="Carpenter M.L."/>
            <person name="Signorovitch A.Y."/>
            <person name="Moreno M.A."/>
            <person name="Kamm K."/>
            <person name="Grimwood J."/>
            <person name="Schmutz J."/>
            <person name="Shapiro H."/>
            <person name="Grigoriev I.V."/>
            <person name="Buss L.W."/>
            <person name="Schierwater B."/>
            <person name="Dellaporta S.L."/>
            <person name="Rokhsar D.S."/>
        </authorList>
    </citation>
    <scope>NUCLEOTIDE SEQUENCE [LARGE SCALE GENOMIC DNA]</scope>
    <source>
        <strain evidence="4 5">Grell-BS-1999</strain>
    </source>
</reference>
<dbReference type="HOGENOM" id="CLU_226907_0_0_1"/>
<dbReference type="GO" id="GO:0003700">
    <property type="term" value="F:DNA-binding transcription factor activity"/>
    <property type="evidence" value="ECO:0007669"/>
    <property type="project" value="InterPro"/>
</dbReference>
<feature type="region of interest" description="Disordered" evidence="2">
    <location>
        <begin position="2521"/>
        <end position="2580"/>
    </location>
</feature>